<proteinExistence type="predicted"/>
<evidence type="ECO:0000313" key="2">
    <source>
        <dbReference type="Proteomes" id="UP000648482"/>
    </source>
</evidence>
<accession>A0ABR9DUL1</accession>
<sequence length="50" mass="5650">MHSLCIENHKNKYESISKAFTCALKSITLTLFDNQTSTIQIALSFLMANK</sequence>
<organism evidence="1 2">
    <name type="scientific">Pseudoalteromonas aliena SW19</name>
    <dbReference type="NCBI Taxonomy" id="1314866"/>
    <lineage>
        <taxon>Bacteria</taxon>
        <taxon>Pseudomonadati</taxon>
        <taxon>Pseudomonadota</taxon>
        <taxon>Gammaproteobacteria</taxon>
        <taxon>Alteromonadales</taxon>
        <taxon>Pseudoalteromonadaceae</taxon>
        <taxon>Pseudoalteromonas</taxon>
    </lineage>
</organism>
<name>A0ABR9DUL1_9GAMM</name>
<protein>
    <submittedName>
        <fullName evidence="1">Uncharacterized protein</fullName>
    </submittedName>
</protein>
<reference evidence="1 2" key="1">
    <citation type="submission" date="2015-06" db="EMBL/GenBank/DDBJ databases">
        <title>Genome sequence of Pseudoalteromonas aliena.</title>
        <authorList>
            <person name="Xie B.-B."/>
            <person name="Rong J.-C."/>
            <person name="Qin Q.-L."/>
            <person name="Zhang Y.-Z."/>
        </authorList>
    </citation>
    <scope>NUCLEOTIDE SEQUENCE [LARGE SCALE GENOMIC DNA]</scope>
    <source>
        <strain evidence="1 2">SW19</strain>
    </source>
</reference>
<comment type="caution">
    <text evidence="1">The sequence shown here is derived from an EMBL/GenBank/DDBJ whole genome shotgun (WGS) entry which is preliminary data.</text>
</comment>
<dbReference type="Proteomes" id="UP000648482">
    <property type="component" value="Unassembled WGS sequence"/>
</dbReference>
<evidence type="ECO:0000313" key="1">
    <source>
        <dbReference type="EMBL" id="MBE0358055.1"/>
    </source>
</evidence>
<dbReference type="EMBL" id="AQGU01000020">
    <property type="protein sequence ID" value="MBE0358055.1"/>
    <property type="molecule type" value="Genomic_DNA"/>
</dbReference>
<gene>
    <name evidence="1" type="ORF">PALI_a3770</name>
</gene>
<keyword evidence="2" id="KW-1185">Reference proteome</keyword>